<keyword evidence="2" id="KW-0732">Signal</keyword>
<dbReference type="STRING" id="1531966.A0A0A1SYG6"/>
<dbReference type="EMBL" id="CDHN01000003">
    <property type="protein sequence ID" value="CEJ89801.1"/>
    <property type="molecule type" value="Genomic_DNA"/>
</dbReference>
<protein>
    <submittedName>
        <fullName evidence="3">Uncharacterized protein</fullName>
    </submittedName>
</protein>
<dbReference type="AlphaFoldDB" id="A0A0A1SYG6"/>
<reference evidence="3 4" key="1">
    <citation type="journal article" date="2015" name="Genome Announc.">
        <title>Draft Genome Sequence and Gene Annotation of the Entomopathogenic Fungus Verticillium hemipterigenum.</title>
        <authorList>
            <person name="Horn F."/>
            <person name="Habel A."/>
            <person name="Scharf D.H."/>
            <person name="Dworschak J."/>
            <person name="Brakhage A.A."/>
            <person name="Guthke R."/>
            <person name="Hertweck C."/>
            <person name="Linde J."/>
        </authorList>
    </citation>
    <scope>NUCLEOTIDE SEQUENCE [LARGE SCALE GENOMIC DNA]</scope>
</reference>
<dbReference type="HOGENOM" id="CLU_093550_0_0_1"/>
<sequence>MRFAIPFVALSSLASALVAPQDDSFFLDNVPLDKRQTGDPTYQCHANCGYTIQKGVGDYCKNEEWLGLLRGCLDCALQYDIWKSYGNKVSAAAKACGLDATPKAVSPGGNASSSSNAGSVAPSSLAPPAQQSSHASSVAPVTTSAAATSAPRSATTSAGQPAQTTSAGHSNNGTTTVPTGAAAAMKQQLPLAAAGALLAVLVM</sequence>
<gene>
    <name evidence="3" type="ORF">VHEMI05625</name>
</gene>
<organism evidence="3 4">
    <name type="scientific">[Torrubiella] hemipterigena</name>
    <dbReference type="NCBI Taxonomy" id="1531966"/>
    <lineage>
        <taxon>Eukaryota</taxon>
        <taxon>Fungi</taxon>
        <taxon>Dikarya</taxon>
        <taxon>Ascomycota</taxon>
        <taxon>Pezizomycotina</taxon>
        <taxon>Sordariomycetes</taxon>
        <taxon>Hypocreomycetidae</taxon>
        <taxon>Hypocreales</taxon>
        <taxon>Clavicipitaceae</taxon>
        <taxon>Clavicipitaceae incertae sedis</taxon>
        <taxon>'Torrubiella' clade</taxon>
    </lineage>
</organism>
<feature type="chain" id="PRO_5001978735" evidence="2">
    <location>
        <begin position="17"/>
        <end position="203"/>
    </location>
</feature>
<dbReference type="OrthoDB" id="4941141at2759"/>
<name>A0A0A1SYG6_9HYPO</name>
<evidence type="ECO:0000256" key="1">
    <source>
        <dbReference type="SAM" id="MobiDB-lite"/>
    </source>
</evidence>
<evidence type="ECO:0000256" key="2">
    <source>
        <dbReference type="SAM" id="SignalP"/>
    </source>
</evidence>
<accession>A0A0A1SYG6</accession>
<keyword evidence="4" id="KW-1185">Reference proteome</keyword>
<proteinExistence type="predicted"/>
<evidence type="ECO:0000313" key="3">
    <source>
        <dbReference type="EMBL" id="CEJ89801.1"/>
    </source>
</evidence>
<feature type="region of interest" description="Disordered" evidence="1">
    <location>
        <begin position="104"/>
        <end position="178"/>
    </location>
</feature>
<feature type="signal peptide" evidence="2">
    <location>
        <begin position="1"/>
        <end position="16"/>
    </location>
</feature>
<feature type="compositionally biased region" description="Low complexity" evidence="1">
    <location>
        <begin position="104"/>
        <end position="158"/>
    </location>
</feature>
<dbReference type="Proteomes" id="UP000039046">
    <property type="component" value="Unassembled WGS sequence"/>
</dbReference>
<feature type="compositionally biased region" description="Polar residues" evidence="1">
    <location>
        <begin position="159"/>
        <end position="172"/>
    </location>
</feature>
<evidence type="ECO:0000313" key="4">
    <source>
        <dbReference type="Proteomes" id="UP000039046"/>
    </source>
</evidence>